<comment type="caution">
    <text evidence="2">The sequence shown here is derived from an EMBL/GenBank/DDBJ whole genome shotgun (WGS) entry which is preliminary data.</text>
</comment>
<evidence type="ECO:0000313" key="2">
    <source>
        <dbReference type="EMBL" id="GFZ03033.1"/>
    </source>
</evidence>
<protein>
    <submittedName>
        <fullName evidence="2">Uncharacterized protein</fullName>
    </submittedName>
</protein>
<name>A0A7J0FWG9_9ERIC</name>
<accession>A0A7J0FWG9</accession>
<reference evidence="2 3" key="1">
    <citation type="submission" date="2019-07" db="EMBL/GenBank/DDBJ databases">
        <title>De Novo Assembly of kiwifruit Actinidia rufa.</title>
        <authorList>
            <person name="Sugita-Konishi S."/>
            <person name="Sato K."/>
            <person name="Mori E."/>
            <person name="Abe Y."/>
            <person name="Kisaki G."/>
            <person name="Hamano K."/>
            <person name="Suezawa K."/>
            <person name="Otani M."/>
            <person name="Fukuda T."/>
            <person name="Manabe T."/>
            <person name="Gomi K."/>
            <person name="Tabuchi M."/>
            <person name="Akimitsu K."/>
            <person name="Kataoka I."/>
        </authorList>
    </citation>
    <scope>NUCLEOTIDE SEQUENCE [LARGE SCALE GENOMIC DNA]</scope>
    <source>
        <strain evidence="3">cv. Fuchu</strain>
    </source>
</reference>
<sequence>MTAQKRSQDGPPEEDDGSLQRHLNLQERTEDNEETDGSGSSTDGDKDEYVFSVDDLSSFTVIS</sequence>
<dbReference type="Proteomes" id="UP000585474">
    <property type="component" value="Unassembled WGS sequence"/>
</dbReference>
<evidence type="ECO:0000256" key="1">
    <source>
        <dbReference type="SAM" id="MobiDB-lite"/>
    </source>
</evidence>
<proteinExistence type="predicted"/>
<evidence type="ECO:0000313" key="3">
    <source>
        <dbReference type="Proteomes" id="UP000585474"/>
    </source>
</evidence>
<organism evidence="2 3">
    <name type="scientific">Actinidia rufa</name>
    <dbReference type="NCBI Taxonomy" id="165716"/>
    <lineage>
        <taxon>Eukaryota</taxon>
        <taxon>Viridiplantae</taxon>
        <taxon>Streptophyta</taxon>
        <taxon>Embryophyta</taxon>
        <taxon>Tracheophyta</taxon>
        <taxon>Spermatophyta</taxon>
        <taxon>Magnoliopsida</taxon>
        <taxon>eudicotyledons</taxon>
        <taxon>Gunneridae</taxon>
        <taxon>Pentapetalae</taxon>
        <taxon>asterids</taxon>
        <taxon>Ericales</taxon>
        <taxon>Actinidiaceae</taxon>
        <taxon>Actinidia</taxon>
    </lineage>
</organism>
<keyword evidence="3" id="KW-1185">Reference proteome</keyword>
<gene>
    <name evidence="2" type="ORF">Acr_15g0016410</name>
</gene>
<dbReference type="AlphaFoldDB" id="A0A7J0FWG9"/>
<feature type="region of interest" description="Disordered" evidence="1">
    <location>
        <begin position="1"/>
        <end position="51"/>
    </location>
</feature>
<dbReference type="EMBL" id="BJWL01000015">
    <property type="protein sequence ID" value="GFZ03033.1"/>
    <property type="molecule type" value="Genomic_DNA"/>
</dbReference>